<accession>A0ABU7EW45</accession>
<protein>
    <submittedName>
        <fullName evidence="1">Uncharacterized protein</fullName>
    </submittedName>
</protein>
<gene>
    <name evidence="1" type="ORF">CHARACLAT_014333</name>
</gene>
<dbReference type="EMBL" id="JAHUTJ010066645">
    <property type="protein sequence ID" value="MED6290563.1"/>
    <property type="molecule type" value="Genomic_DNA"/>
</dbReference>
<evidence type="ECO:0000313" key="2">
    <source>
        <dbReference type="Proteomes" id="UP001352852"/>
    </source>
</evidence>
<evidence type="ECO:0000313" key="1">
    <source>
        <dbReference type="EMBL" id="MED6290563.1"/>
    </source>
</evidence>
<proteinExistence type="predicted"/>
<organism evidence="1 2">
    <name type="scientific">Characodon lateralis</name>
    <dbReference type="NCBI Taxonomy" id="208331"/>
    <lineage>
        <taxon>Eukaryota</taxon>
        <taxon>Metazoa</taxon>
        <taxon>Chordata</taxon>
        <taxon>Craniata</taxon>
        <taxon>Vertebrata</taxon>
        <taxon>Euteleostomi</taxon>
        <taxon>Actinopterygii</taxon>
        <taxon>Neopterygii</taxon>
        <taxon>Teleostei</taxon>
        <taxon>Neoteleostei</taxon>
        <taxon>Acanthomorphata</taxon>
        <taxon>Ovalentaria</taxon>
        <taxon>Atherinomorphae</taxon>
        <taxon>Cyprinodontiformes</taxon>
        <taxon>Goodeidae</taxon>
        <taxon>Characodon</taxon>
    </lineage>
</organism>
<keyword evidence="2" id="KW-1185">Reference proteome</keyword>
<reference evidence="1 2" key="1">
    <citation type="submission" date="2021-06" db="EMBL/GenBank/DDBJ databases">
        <authorList>
            <person name="Palmer J.M."/>
        </authorList>
    </citation>
    <scope>NUCLEOTIDE SEQUENCE [LARGE SCALE GENOMIC DNA]</scope>
    <source>
        <strain evidence="1 2">CL_MEX2019</strain>
        <tissue evidence="1">Muscle</tissue>
    </source>
</reference>
<dbReference type="Proteomes" id="UP001352852">
    <property type="component" value="Unassembled WGS sequence"/>
</dbReference>
<name>A0ABU7EW45_9TELE</name>
<sequence length="66" mass="7356">MLLKLSARSAISGAVIKGDALRVCPVLMSRLAVHAWNKQMTDSTRNLINTLCKSSHTHWSGFFWTP</sequence>
<comment type="caution">
    <text evidence="1">The sequence shown here is derived from an EMBL/GenBank/DDBJ whole genome shotgun (WGS) entry which is preliminary data.</text>
</comment>